<reference evidence="2" key="7">
    <citation type="journal article" date="2005" name="Science">
        <title>The Transcriptional Landscape of the Mammalian Genome.</title>
        <authorList>
            <consortium name="The FANTOM Consortium"/>
            <consortium name="Riken Genome Exploration Research Group and Genome Science Group (Genome Network Project Core Group)"/>
        </authorList>
    </citation>
    <scope>NUCLEOTIDE SEQUENCE</scope>
    <source>
        <strain evidence="2">C57BL/6J</strain>
        <tissue evidence="2">Testis</tissue>
    </source>
</reference>
<dbReference type="AlphaFoldDB" id="Q8C1Q9"/>
<keyword evidence="1" id="KW-0812">Transmembrane</keyword>
<feature type="transmembrane region" description="Helical" evidence="1">
    <location>
        <begin position="16"/>
        <end position="33"/>
    </location>
</feature>
<organism evidence="2">
    <name type="scientific">Mus musculus</name>
    <name type="common">Mouse</name>
    <dbReference type="NCBI Taxonomy" id="10090"/>
    <lineage>
        <taxon>Eukaryota</taxon>
        <taxon>Metazoa</taxon>
        <taxon>Chordata</taxon>
        <taxon>Craniata</taxon>
        <taxon>Vertebrata</taxon>
        <taxon>Euteleostomi</taxon>
        <taxon>Mammalia</taxon>
        <taxon>Eutheria</taxon>
        <taxon>Euarchontoglires</taxon>
        <taxon>Glires</taxon>
        <taxon>Rodentia</taxon>
        <taxon>Myomorpha</taxon>
        <taxon>Muroidea</taxon>
        <taxon>Muridae</taxon>
        <taxon>Murinae</taxon>
        <taxon>Mus</taxon>
        <taxon>Mus</taxon>
    </lineage>
</organism>
<dbReference type="MGI" id="MGI:1921545">
    <property type="gene designation" value="1700092C17Rik"/>
</dbReference>
<evidence type="ECO:0000313" key="3">
    <source>
        <dbReference type="MGI" id="MGI:1921545"/>
    </source>
</evidence>
<dbReference type="EMBL" id="AK007039">
    <property type="protein sequence ID" value="BAC25161.1"/>
    <property type="molecule type" value="mRNA"/>
</dbReference>
<dbReference type="OrthoDB" id="9634246at2759"/>
<accession>Q8C1Q9</accession>
<gene>
    <name evidence="3" type="primary">1700092C17Rik</name>
</gene>
<dbReference type="InterPro" id="IPR038124">
    <property type="entry name" value="B_retro_matrix_sf"/>
</dbReference>
<sequence length="89" mass="10205">MTSIASSVIFVTSVRHWFPIVLIIIMGFLPSAIKEPQIRSLKILLVIRGLKVKTHDLDQFLEETAILAPWISPENMWDPDLWMCVLFLA</sequence>
<keyword evidence="1" id="KW-0472">Membrane</keyword>
<reference evidence="2" key="6">
    <citation type="journal article" date="2002" name="Nature">
        <title>Analysis of the mouse transcriptome based on functional annotation of 60,770 full-length cDNAs.</title>
        <authorList>
            <consortium name="The FANTOM Consortium and the RIKEN Genome Exploration Research Group Phase I and II Team"/>
        </authorList>
    </citation>
    <scope>NUCLEOTIDE SEQUENCE</scope>
    <source>
        <strain evidence="2">C57BL/6J</strain>
        <tissue evidence="2">Testis</tissue>
    </source>
</reference>
<evidence type="ECO:0000256" key="1">
    <source>
        <dbReference type="SAM" id="Phobius"/>
    </source>
</evidence>
<reference evidence="2" key="2">
    <citation type="journal article" date="2000" name="Genome Res.">
        <title>Normalization and subtraction of cap-trapper-selected cDNAs to prepare full-length cDNA libraries for rapid discovery of new genes.</title>
        <authorList>
            <person name="Carninci P."/>
            <person name="Shibata Y."/>
            <person name="Hayatsu N."/>
            <person name="Sugahara Y."/>
            <person name="Shibata K."/>
            <person name="Itoh M."/>
            <person name="Konno H."/>
            <person name="Okazaki Y."/>
            <person name="Muramatsu M."/>
            <person name="Hayashizaki Y."/>
        </authorList>
    </citation>
    <scope>NUCLEOTIDE SEQUENCE</scope>
    <source>
        <strain evidence="2">C57BL/6J</strain>
        <tissue evidence="2">Testis</tissue>
    </source>
</reference>
<reference evidence="2" key="1">
    <citation type="journal article" date="1999" name="Methods Enzymol.">
        <title>High-efficiency full-length cDNA cloning.</title>
        <authorList>
            <person name="Carninci P."/>
            <person name="Hayashizaki Y."/>
        </authorList>
    </citation>
    <scope>NUCLEOTIDE SEQUENCE</scope>
    <source>
        <strain evidence="2">C57BL/6J</strain>
        <tissue evidence="2">Testis</tissue>
    </source>
</reference>
<reference evidence="2" key="5">
    <citation type="journal article" date="2001" name="Nature">
        <title>Functional annotation of a full-length mouse cDNA collection.</title>
        <authorList>
            <consortium name="The RIKEN Genome Exploration Research Group Phase II Team and the FANTOM Consortium"/>
        </authorList>
    </citation>
    <scope>NUCLEOTIDE SEQUENCE</scope>
    <source>
        <strain evidence="2">C57BL/6J</strain>
        <tissue evidence="2">Testis</tissue>
    </source>
</reference>
<dbReference type="Gene3D" id="1.10.150.490">
    <property type="entry name" value="Retroviral GAG p10 protein"/>
    <property type="match status" value="1"/>
</dbReference>
<dbReference type="AGR" id="MGI:1921545"/>
<reference evidence="2" key="4">
    <citation type="submission" date="2000-07" db="EMBL/GenBank/DDBJ databases">
        <authorList>
            <person name="Adachi J."/>
            <person name="Aizawa K."/>
            <person name="Akahira S."/>
            <person name="Akimura T."/>
            <person name="Arai A."/>
            <person name="Aono H."/>
            <person name="Arakawa T."/>
            <person name="Bono H."/>
            <person name="Carninci P."/>
            <person name="Fukuda S."/>
            <person name="Fukunishi Y."/>
            <person name="Furuno M."/>
            <person name="Hanagaki T."/>
            <person name="Hara A."/>
            <person name="Hayatsu N."/>
            <person name="Hiramoto K."/>
            <person name="Hiraoka T."/>
            <person name="Hori F."/>
            <person name="Imotani K."/>
            <person name="Ishii Y."/>
            <person name="Itoh M."/>
            <person name="Izawa M."/>
            <person name="Kasukawa T."/>
            <person name="Kato H."/>
            <person name="Kawai J."/>
            <person name="Kojima Y."/>
            <person name="Konno H."/>
            <person name="Kouda M."/>
            <person name="Koya S."/>
            <person name="Kurihara C."/>
            <person name="Matsuyama T."/>
            <person name="Miyazaki A."/>
            <person name="Nishi K."/>
            <person name="Nomura K."/>
            <person name="Numazaki R."/>
            <person name="Ohno M."/>
            <person name="Okazaki Y."/>
            <person name="Okido T."/>
            <person name="Owa C."/>
            <person name="Saito H."/>
            <person name="Saito R."/>
            <person name="Sakai C."/>
            <person name="Sakai K."/>
            <person name="Sano H."/>
            <person name="Sasaki D."/>
            <person name="Shibata K."/>
            <person name="Shibata Y."/>
            <person name="Shinagawa A."/>
            <person name="Shiraki T."/>
            <person name="Sogabe Y."/>
            <person name="Suzuki H."/>
            <person name="Tagami M."/>
            <person name="Tagawa A."/>
            <person name="Takahashi F."/>
            <person name="Tanaka T."/>
            <person name="Tejima Y."/>
            <person name="Toya T."/>
            <person name="Yamamura T."/>
            <person name="Yasunishi A."/>
            <person name="Yoshida K."/>
            <person name="Yoshino M."/>
            <person name="Muramatsu M."/>
            <person name="Hayashizaki Y."/>
        </authorList>
    </citation>
    <scope>NUCLEOTIDE SEQUENCE</scope>
    <source>
        <strain evidence="2">C57BL/6J</strain>
        <tissue evidence="2">Testis</tissue>
    </source>
</reference>
<proteinExistence type="evidence at transcript level"/>
<evidence type="ECO:0000313" key="2">
    <source>
        <dbReference type="EMBL" id="BAC25161.1"/>
    </source>
</evidence>
<name>Q8C1Q9_MOUSE</name>
<reference evidence="2" key="3">
    <citation type="journal article" date="2000" name="Genome Res.">
        <title>RIKEN integrated sequence analysis (RISA) system--384-format sequencing pipeline with 384 multicapillary sequencer.</title>
        <authorList>
            <person name="Shibata K."/>
            <person name="Itoh M."/>
            <person name="Aizawa K."/>
            <person name="Nagaoka S."/>
            <person name="Sasaki N."/>
            <person name="Carninci P."/>
            <person name="Konno H."/>
            <person name="Akiyama J."/>
            <person name="Nishi K."/>
            <person name="Kitsunai T."/>
            <person name="Tashiro H."/>
            <person name="Itoh M."/>
            <person name="Sumi N."/>
            <person name="Ishii Y."/>
            <person name="Nakamura S."/>
            <person name="Hazama M."/>
            <person name="Nishine T."/>
            <person name="Harada A."/>
            <person name="Yamamoto R."/>
            <person name="Matsumoto H."/>
            <person name="Sakaguchi S."/>
            <person name="Ikegami T."/>
            <person name="Kashiwagi K."/>
            <person name="Fujiwake S."/>
            <person name="Inoue K."/>
            <person name="Togawa Y."/>
            <person name="Izawa M."/>
            <person name="Ohara E."/>
            <person name="Watahiki M."/>
            <person name="Yoneda Y."/>
            <person name="Ishikawa T."/>
            <person name="Ozawa K."/>
            <person name="Tanaka T."/>
            <person name="Matsuura S."/>
            <person name="Kawai J."/>
            <person name="Okazaki Y."/>
            <person name="Muramatsu M."/>
            <person name="Inoue Y."/>
            <person name="Kira A."/>
            <person name="Hayashizaki Y."/>
        </authorList>
    </citation>
    <scope>NUCLEOTIDE SEQUENCE</scope>
    <source>
        <strain evidence="2">C57BL/6J</strain>
        <tissue evidence="2">Testis</tissue>
    </source>
</reference>
<keyword evidence="1" id="KW-1133">Transmembrane helix</keyword>
<reference evidence="2" key="8">
    <citation type="journal article" date="2005" name="Science">
        <title>Antisense Transcription in the Mammalian Transcriptome.</title>
        <authorList>
            <consortium name="RIKEN Genome Exploration Research Group and Genome Science Group (Genome Network Project Core Group) and the FANTOM Consortium"/>
        </authorList>
    </citation>
    <scope>NUCLEOTIDE SEQUENCE</scope>
    <source>
        <strain evidence="2">C57BL/6J</strain>
        <tissue evidence="2">Testis</tissue>
    </source>
</reference>
<protein>
    <submittedName>
        <fullName evidence="2">Uncharacterized protein</fullName>
    </submittedName>
</protein>